<evidence type="ECO:0000256" key="2">
    <source>
        <dbReference type="SAM" id="MobiDB-lite"/>
    </source>
</evidence>
<feature type="compositionally biased region" description="Low complexity" evidence="2">
    <location>
        <begin position="106"/>
        <end position="125"/>
    </location>
</feature>
<keyword evidence="3" id="KW-0808">Transferase</keyword>
<organism evidence="3 4">
    <name type="scientific">Elysia marginata</name>
    <dbReference type="NCBI Taxonomy" id="1093978"/>
    <lineage>
        <taxon>Eukaryota</taxon>
        <taxon>Metazoa</taxon>
        <taxon>Spiralia</taxon>
        <taxon>Lophotrochozoa</taxon>
        <taxon>Mollusca</taxon>
        <taxon>Gastropoda</taxon>
        <taxon>Heterobranchia</taxon>
        <taxon>Euthyneura</taxon>
        <taxon>Panpulmonata</taxon>
        <taxon>Sacoglossa</taxon>
        <taxon>Placobranchoidea</taxon>
        <taxon>Plakobranchidae</taxon>
        <taxon>Elysia</taxon>
    </lineage>
</organism>
<dbReference type="GO" id="GO:0003964">
    <property type="term" value="F:RNA-directed DNA polymerase activity"/>
    <property type="evidence" value="ECO:0007669"/>
    <property type="project" value="UniProtKB-KW"/>
</dbReference>
<evidence type="ECO:0000313" key="3">
    <source>
        <dbReference type="EMBL" id="GFR70065.1"/>
    </source>
</evidence>
<gene>
    <name evidence="3" type="ORF">ElyMa_003775100</name>
</gene>
<feature type="coiled-coil region" evidence="1">
    <location>
        <begin position="47"/>
        <end position="78"/>
    </location>
</feature>
<keyword evidence="1" id="KW-0175">Coiled coil</keyword>
<reference evidence="3 4" key="1">
    <citation type="journal article" date="2021" name="Elife">
        <title>Chloroplast acquisition without the gene transfer in kleptoplastic sea slugs, Plakobranchus ocellatus.</title>
        <authorList>
            <person name="Maeda T."/>
            <person name="Takahashi S."/>
            <person name="Yoshida T."/>
            <person name="Shimamura S."/>
            <person name="Takaki Y."/>
            <person name="Nagai Y."/>
            <person name="Toyoda A."/>
            <person name="Suzuki Y."/>
            <person name="Arimoto A."/>
            <person name="Ishii H."/>
            <person name="Satoh N."/>
            <person name="Nishiyama T."/>
            <person name="Hasebe M."/>
            <person name="Maruyama T."/>
            <person name="Minagawa J."/>
            <person name="Obokata J."/>
            <person name="Shigenobu S."/>
        </authorList>
    </citation>
    <scope>NUCLEOTIDE SEQUENCE [LARGE SCALE GENOMIC DNA]</scope>
</reference>
<evidence type="ECO:0000313" key="4">
    <source>
        <dbReference type="Proteomes" id="UP000762676"/>
    </source>
</evidence>
<feature type="region of interest" description="Disordered" evidence="2">
    <location>
        <begin position="83"/>
        <end position="125"/>
    </location>
</feature>
<dbReference type="EMBL" id="BMAT01007728">
    <property type="protein sequence ID" value="GFR70065.1"/>
    <property type="molecule type" value="Genomic_DNA"/>
</dbReference>
<keyword evidence="3" id="KW-0548">Nucleotidyltransferase</keyword>
<evidence type="ECO:0000256" key="1">
    <source>
        <dbReference type="SAM" id="Coils"/>
    </source>
</evidence>
<dbReference type="Proteomes" id="UP000762676">
    <property type="component" value="Unassembled WGS sequence"/>
</dbReference>
<protein>
    <submittedName>
        <fullName evidence="3">Reverse transcriptase</fullName>
    </submittedName>
</protein>
<proteinExistence type="predicted"/>
<feature type="compositionally biased region" description="Basic residues" evidence="2">
    <location>
        <begin position="83"/>
        <end position="103"/>
    </location>
</feature>
<keyword evidence="3" id="KW-0695">RNA-directed DNA polymerase</keyword>
<keyword evidence="4" id="KW-1185">Reference proteome</keyword>
<dbReference type="AlphaFoldDB" id="A0AAV4FAR7"/>
<comment type="caution">
    <text evidence="3">The sequence shown here is derived from an EMBL/GenBank/DDBJ whole genome shotgun (WGS) entry which is preliminary data.</text>
</comment>
<name>A0AAV4FAR7_9GAST</name>
<sequence>MLVEDSTLEHKLATFGDIVYQTSLETFGAKQYQAKGTPRRSRRQYEMDTLRKQKRNLKKQMKAANSEEKKILQEIKQRLKVRHSALSRAGFARKKRSQKRKTRNVSSGTHSNSQDSSSSYPSPKL</sequence>
<accession>A0AAV4FAR7</accession>